<keyword evidence="1" id="KW-0732">Signal</keyword>
<protein>
    <recommendedName>
        <fullName evidence="4">Lipoprotein</fullName>
    </recommendedName>
</protein>
<evidence type="ECO:0000313" key="3">
    <source>
        <dbReference type="Proteomes" id="UP001458946"/>
    </source>
</evidence>
<gene>
    <name evidence="2" type="ORF">Dxin01_00538</name>
</gene>
<evidence type="ECO:0000313" key="2">
    <source>
        <dbReference type="EMBL" id="GAA5500813.1"/>
    </source>
</evidence>
<dbReference type="RefSeq" id="WP_353540795.1">
    <property type="nucleotide sequence ID" value="NZ_BAABRN010000004.1"/>
</dbReference>
<keyword evidence="3" id="KW-1185">Reference proteome</keyword>
<sequence length="213" mass="22161">MKKRFLLVLPIAALFASCGNINTGGAMDMSATLTGSEVAVNVVNVYKANTDGSKGAYINSRVRSFTLTQPRLDVAVRPASLGFTASKVTVKYTDASGNAFGDTASTFTNAVAFAVPKGYNCSVSGACDTSNVNPVPQTFQQSQLYVISDAIAVTAARSCVDGSYAVASGYVCPEVRMNAVFSGKTSANTDNTLTASPAQIWVHVASVTDEVVK</sequence>
<comment type="caution">
    <text evidence="2">The sequence shown here is derived from an EMBL/GenBank/DDBJ whole genome shotgun (WGS) entry which is preliminary data.</text>
</comment>
<proteinExistence type="predicted"/>
<feature type="chain" id="PRO_5045911988" description="Lipoprotein" evidence="1">
    <location>
        <begin position="22"/>
        <end position="213"/>
    </location>
</feature>
<reference evidence="2 3" key="1">
    <citation type="submission" date="2024-02" db="EMBL/GenBank/DDBJ databases">
        <title>Deinococcus xinjiangensis NBRC 107630.</title>
        <authorList>
            <person name="Ichikawa N."/>
            <person name="Katano-Makiyama Y."/>
            <person name="Hidaka K."/>
        </authorList>
    </citation>
    <scope>NUCLEOTIDE SEQUENCE [LARGE SCALE GENOMIC DNA]</scope>
    <source>
        <strain evidence="2 3">NBRC 107630</strain>
    </source>
</reference>
<name>A0ABP9VBX6_9DEIO</name>
<dbReference type="Proteomes" id="UP001458946">
    <property type="component" value="Unassembled WGS sequence"/>
</dbReference>
<evidence type="ECO:0000256" key="1">
    <source>
        <dbReference type="SAM" id="SignalP"/>
    </source>
</evidence>
<feature type="signal peptide" evidence="1">
    <location>
        <begin position="1"/>
        <end position="21"/>
    </location>
</feature>
<evidence type="ECO:0008006" key="4">
    <source>
        <dbReference type="Google" id="ProtNLM"/>
    </source>
</evidence>
<organism evidence="2 3">
    <name type="scientific">Deinococcus xinjiangensis</name>
    <dbReference type="NCBI Taxonomy" id="457454"/>
    <lineage>
        <taxon>Bacteria</taxon>
        <taxon>Thermotogati</taxon>
        <taxon>Deinococcota</taxon>
        <taxon>Deinococci</taxon>
        <taxon>Deinococcales</taxon>
        <taxon>Deinococcaceae</taxon>
        <taxon>Deinococcus</taxon>
    </lineage>
</organism>
<dbReference type="PROSITE" id="PS51257">
    <property type="entry name" value="PROKAR_LIPOPROTEIN"/>
    <property type="match status" value="1"/>
</dbReference>
<dbReference type="EMBL" id="BAABRN010000004">
    <property type="protein sequence ID" value="GAA5500813.1"/>
    <property type="molecule type" value="Genomic_DNA"/>
</dbReference>
<accession>A0ABP9VBX6</accession>